<name>A0A699IUN9_TANCI</name>
<dbReference type="EMBL" id="BKCJ010335532">
    <property type="protein sequence ID" value="GEZ87355.1"/>
    <property type="molecule type" value="Genomic_DNA"/>
</dbReference>
<reference evidence="2" key="1">
    <citation type="journal article" date="2019" name="Sci. Rep.">
        <title>Draft genome of Tanacetum cinerariifolium, the natural source of mosquito coil.</title>
        <authorList>
            <person name="Yamashiro T."/>
            <person name="Shiraishi A."/>
            <person name="Satake H."/>
            <person name="Nakayama K."/>
        </authorList>
    </citation>
    <scope>NUCLEOTIDE SEQUENCE</scope>
</reference>
<keyword evidence="1" id="KW-0472">Membrane</keyword>
<organism evidence="2">
    <name type="scientific">Tanacetum cinerariifolium</name>
    <name type="common">Dalmatian daisy</name>
    <name type="synonym">Chrysanthemum cinerariifolium</name>
    <dbReference type="NCBI Taxonomy" id="118510"/>
    <lineage>
        <taxon>Eukaryota</taxon>
        <taxon>Viridiplantae</taxon>
        <taxon>Streptophyta</taxon>
        <taxon>Embryophyta</taxon>
        <taxon>Tracheophyta</taxon>
        <taxon>Spermatophyta</taxon>
        <taxon>Magnoliopsida</taxon>
        <taxon>eudicotyledons</taxon>
        <taxon>Gunneridae</taxon>
        <taxon>Pentapetalae</taxon>
        <taxon>asterids</taxon>
        <taxon>campanulids</taxon>
        <taxon>Asterales</taxon>
        <taxon>Asteraceae</taxon>
        <taxon>Asteroideae</taxon>
        <taxon>Anthemideae</taxon>
        <taxon>Anthemidinae</taxon>
        <taxon>Tanacetum</taxon>
    </lineage>
</organism>
<keyword evidence="1" id="KW-1133">Transmembrane helix</keyword>
<dbReference type="AlphaFoldDB" id="A0A699IUN9"/>
<feature type="transmembrane region" description="Helical" evidence="1">
    <location>
        <begin position="15"/>
        <end position="38"/>
    </location>
</feature>
<evidence type="ECO:0000256" key="1">
    <source>
        <dbReference type="SAM" id="Phobius"/>
    </source>
</evidence>
<feature type="non-terminal residue" evidence="2">
    <location>
        <position position="177"/>
    </location>
</feature>
<sequence length="177" mass="19415">MILRDVLHYPRNRHVTIVGVLVSSPLSGGALMYLLLIIGRVDITCVGRSSVAARSAPRGAMHAPALVGSSSKGKEIIGYLASGLKRIRFGDSDGRASSPVFAERVLRNAKAREDHEILSRLDHLEIQRRLDGLSLTELANFHDVSALKFVMSNTIDNAQIKHISIYMRPFDDPTSDV</sequence>
<protein>
    <submittedName>
        <fullName evidence="2">Uncharacterized protein</fullName>
    </submittedName>
</protein>
<accession>A0A699IUN9</accession>
<keyword evidence="1" id="KW-0812">Transmembrane</keyword>
<gene>
    <name evidence="2" type="ORF">Tci_559328</name>
</gene>
<evidence type="ECO:0000313" key="2">
    <source>
        <dbReference type="EMBL" id="GEZ87355.1"/>
    </source>
</evidence>
<comment type="caution">
    <text evidence="2">The sequence shown here is derived from an EMBL/GenBank/DDBJ whole genome shotgun (WGS) entry which is preliminary data.</text>
</comment>
<proteinExistence type="predicted"/>